<evidence type="ECO:0000256" key="10">
    <source>
        <dbReference type="ARBA" id="ARBA00022605"/>
    </source>
</evidence>
<dbReference type="GO" id="GO:0009073">
    <property type="term" value="P:aromatic amino acid family biosynthetic process"/>
    <property type="evidence" value="ECO:0007669"/>
    <property type="project" value="UniProtKB-KW"/>
</dbReference>
<feature type="binding site" evidence="18">
    <location>
        <position position="263"/>
    </location>
    <ligand>
        <name>Zn(2+)</name>
        <dbReference type="ChEBI" id="CHEBI:29105"/>
    </ligand>
</feature>
<reference evidence="21 22" key="1">
    <citation type="submission" date="2019-12" db="EMBL/GenBank/DDBJ databases">
        <title>Sequence classification of anaerobic respiratory reductive dehalogenases: First we see many, then we see few.</title>
        <authorList>
            <person name="Molenda O."/>
            <person name="Puentes Jacome L.A."/>
            <person name="Cao X."/>
            <person name="Nesbo C.L."/>
            <person name="Tang S."/>
            <person name="Morson N."/>
            <person name="Patron J."/>
            <person name="Lomheim L."/>
            <person name="Wishart D.S."/>
            <person name="Edwards E.A."/>
        </authorList>
    </citation>
    <scope>NUCLEOTIDE SEQUENCE [LARGE SCALE GENOMIC DNA]</scope>
    <source>
        <strain evidence="21 22">12DCA</strain>
    </source>
</reference>
<keyword evidence="10 18" id="KW-0028">Amino-acid biosynthesis</keyword>
<dbReference type="CDD" id="cd08195">
    <property type="entry name" value="DHQS"/>
    <property type="match status" value="1"/>
</dbReference>
<comment type="cofactor">
    <cofactor evidence="2 18">
        <name>NAD(+)</name>
        <dbReference type="ChEBI" id="CHEBI:57540"/>
    </cofactor>
</comment>
<dbReference type="PANTHER" id="PTHR43622:SF7">
    <property type="entry name" value="3-DEHYDROQUINATE SYNTHASE, CHLOROPLASTIC"/>
    <property type="match status" value="1"/>
</dbReference>
<dbReference type="EC" id="4.2.3.4" evidence="7 18"/>
<dbReference type="GO" id="GO:0003856">
    <property type="term" value="F:3-dehydroquinate synthase activity"/>
    <property type="evidence" value="ECO:0007669"/>
    <property type="project" value="UniProtKB-UniRule"/>
</dbReference>
<evidence type="ECO:0000256" key="16">
    <source>
        <dbReference type="ARBA" id="ARBA00023239"/>
    </source>
</evidence>
<keyword evidence="17 18" id="KW-0170">Cobalt</keyword>
<proteinExistence type="inferred from homology"/>
<feature type="binding site" evidence="18">
    <location>
        <position position="141"/>
    </location>
    <ligand>
        <name>NAD(+)</name>
        <dbReference type="ChEBI" id="CHEBI:57540"/>
    </ligand>
</feature>
<dbReference type="Gene3D" id="1.20.1090.10">
    <property type="entry name" value="Dehydroquinate synthase-like - alpha domain"/>
    <property type="match status" value="1"/>
</dbReference>
<evidence type="ECO:0000313" key="21">
    <source>
        <dbReference type="EMBL" id="QHA00353.1"/>
    </source>
</evidence>
<comment type="function">
    <text evidence="18">Catalyzes the conversion of 3-deoxy-D-arabino-heptulosonate 7-phosphate (DAHP) to dehydroquinate (DHQ).</text>
</comment>
<dbReference type="UniPathway" id="UPA00053">
    <property type="reaction ID" value="UER00085"/>
</dbReference>
<evidence type="ECO:0000256" key="15">
    <source>
        <dbReference type="ARBA" id="ARBA00023141"/>
    </source>
</evidence>
<accession>A0A857DHU2</accession>
<feature type="domain" description="3-dehydroquinate synthase N-terminal" evidence="19">
    <location>
        <begin position="66"/>
        <end position="178"/>
    </location>
</feature>
<evidence type="ECO:0000256" key="5">
    <source>
        <dbReference type="ARBA" id="ARBA00004661"/>
    </source>
</evidence>
<evidence type="ECO:0000256" key="7">
    <source>
        <dbReference type="ARBA" id="ARBA00013031"/>
    </source>
</evidence>
<comment type="similarity">
    <text evidence="6 18">Belongs to the sugar phosphate cyclases superfamily. Dehydroquinate synthase family.</text>
</comment>
<keyword evidence="16 18" id="KW-0456">Lyase</keyword>
<feature type="binding site" evidence="18">
    <location>
        <begin position="104"/>
        <end position="108"/>
    </location>
    <ligand>
        <name>NAD(+)</name>
        <dbReference type="ChEBI" id="CHEBI:57540"/>
    </ligand>
</feature>
<feature type="binding site" evidence="18">
    <location>
        <position position="150"/>
    </location>
    <ligand>
        <name>NAD(+)</name>
        <dbReference type="ChEBI" id="CHEBI:57540"/>
    </ligand>
</feature>
<evidence type="ECO:0000256" key="6">
    <source>
        <dbReference type="ARBA" id="ARBA00005412"/>
    </source>
</evidence>
<dbReference type="Pfam" id="PF01761">
    <property type="entry name" value="DHQ_synthase"/>
    <property type="match status" value="1"/>
</dbReference>
<organism evidence="21 22">
    <name type="scientific">Dehalobacter restrictus</name>
    <dbReference type="NCBI Taxonomy" id="55583"/>
    <lineage>
        <taxon>Bacteria</taxon>
        <taxon>Bacillati</taxon>
        <taxon>Bacillota</taxon>
        <taxon>Clostridia</taxon>
        <taxon>Eubacteriales</taxon>
        <taxon>Desulfitobacteriaceae</taxon>
        <taxon>Dehalobacter</taxon>
    </lineage>
</organism>
<feature type="binding site" evidence="18">
    <location>
        <position position="246"/>
    </location>
    <ligand>
        <name>Zn(2+)</name>
        <dbReference type="ChEBI" id="CHEBI:29105"/>
    </ligand>
</feature>
<sequence length="359" mass="39285">MIQRIDVSRGHGYPLLLGATLDELGGHLKTAYGTSGHYLLITNDVVAGYHADKLLDGMKDLKTDLITVPDGEQEKSLDRISKLTEQALQFKADRDTVVLALGGGVIGDLSGFFASIFMRGMRYIHIPTTLLSQIDSSIGGKVAVNHPSGKNLLGSFYAPQAVWTDFDTLQTLPWQEMRNGLAETIKHALVADPDLFEFIEEHADAIKGLDYKIIKEMSLRSLAVKVKIVTEDEKEKGNRMLLNLGHSFGHALETEEAYQGVMHGEGVSIGIAAAANLSRERGLVNDKQLDRILNLLMKMDLPTTAKAHDRAVLLGHMSADKKNKAGNKVLILPVGIGRSVIAADCNDEEILRAWEKVII</sequence>
<evidence type="ECO:0000259" key="19">
    <source>
        <dbReference type="Pfam" id="PF01761"/>
    </source>
</evidence>
<evidence type="ECO:0000259" key="20">
    <source>
        <dbReference type="Pfam" id="PF24621"/>
    </source>
</evidence>
<comment type="cofactor">
    <cofactor evidence="18">
        <name>Co(2+)</name>
        <dbReference type="ChEBI" id="CHEBI:48828"/>
    </cofactor>
    <cofactor evidence="18">
        <name>Zn(2+)</name>
        <dbReference type="ChEBI" id="CHEBI:29105"/>
    </cofactor>
    <text evidence="18">Binds 1 divalent metal cation per subunit. Can use either Co(2+) or Zn(2+).</text>
</comment>
<dbReference type="PANTHER" id="PTHR43622">
    <property type="entry name" value="3-DEHYDROQUINATE SYNTHASE"/>
    <property type="match status" value="1"/>
</dbReference>
<dbReference type="PIRSF" id="PIRSF001455">
    <property type="entry name" value="DHQ_synth"/>
    <property type="match status" value="1"/>
</dbReference>
<dbReference type="GO" id="GO:0008652">
    <property type="term" value="P:amino acid biosynthetic process"/>
    <property type="evidence" value="ECO:0007669"/>
    <property type="project" value="UniProtKB-KW"/>
</dbReference>
<evidence type="ECO:0000256" key="11">
    <source>
        <dbReference type="ARBA" id="ARBA00022723"/>
    </source>
</evidence>
<keyword evidence="14 18" id="KW-0520">NAD</keyword>
<evidence type="ECO:0000256" key="17">
    <source>
        <dbReference type="ARBA" id="ARBA00023285"/>
    </source>
</evidence>
<name>A0A857DHU2_9FIRM</name>
<dbReference type="GO" id="GO:0005737">
    <property type="term" value="C:cytoplasm"/>
    <property type="evidence" value="ECO:0007669"/>
    <property type="project" value="UniProtKB-SubCell"/>
</dbReference>
<evidence type="ECO:0000256" key="4">
    <source>
        <dbReference type="ARBA" id="ARBA00004496"/>
    </source>
</evidence>
<dbReference type="InterPro" id="IPR030963">
    <property type="entry name" value="DHQ_synth_fam"/>
</dbReference>
<dbReference type="Pfam" id="PF24621">
    <property type="entry name" value="DHQS_C"/>
    <property type="match status" value="1"/>
</dbReference>
<dbReference type="AlphaFoldDB" id="A0A857DHU2"/>
<evidence type="ECO:0000256" key="18">
    <source>
        <dbReference type="HAMAP-Rule" id="MF_00110"/>
    </source>
</evidence>
<evidence type="ECO:0000256" key="3">
    <source>
        <dbReference type="ARBA" id="ARBA00001947"/>
    </source>
</evidence>
<dbReference type="SUPFAM" id="SSF56796">
    <property type="entry name" value="Dehydroquinate synthase-like"/>
    <property type="match status" value="1"/>
</dbReference>
<dbReference type="InterPro" id="IPR056179">
    <property type="entry name" value="DHQS_C"/>
</dbReference>
<dbReference type="RefSeq" id="WP_019225804.1">
    <property type="nucleotide sequence ID" value="NZ_CP046996.1"/>
</dbReference>
<evidence type="ECO:0000256" key="12">
    <source>
        <dbReference type="ARBA" id="ARBA00022741"/>
    </source>
</evidence>
<keyword evidence="12 18" id="KW-0547">Nucleotide-binding</keyword>
<comment type="pathway">
    <text evidence="5 18">Metabolic intermediate biosynthesis; chorismate biosynthesis; chorismate from D-erythrose 4-phosphate and phosphoenolpyruvate: step 2/7.</text>
</comment>
<keyword evidence="9 18" id="KW-0963">Cytoplasm</keyword>
<keyword evidence="11 18" id="KW-0479">Metal-binding</keyword>
<comment type="cofactor">
    <cofactor evidence="3">
        <name>Zn(2+)</name>
        <dbReference type="ChEBI" id="CHEBI:29105"/>
    </cofactor>
</comment>
<evidence type="ECO:0000256" key="14">
    <source>
        <dbReference type="ARBA" id="ARBA00023027"/>
    </source>
</evidence>
<feature type="binding site" evidence="18">
    <location>
        <begin position="70"/>
        <end position="75"/>
    </location>
    <ligand>
        <name>NAD(+)</name>
        <dbReference type="ChEBI" id="CHEBI:57540"/>
    </ligand>
</feature>
<dbReference type="Proteomes" id="UP000430508">
    <property type="component" value="Chromosome"/>
</dbReference>
<dbReference type="GO" id="GO:0000166">
    <property type="term" value="F:nucleotide binding"/>
    <property type="evidence" value="ECO:0007669"/>
    <property type="project" value="UniProtKB-KW"/>
</dbReference>
<keyword evidence="13 18" id="KW-0862">Zinc</keyword>
<comment type="subcellular location">
    <subcellularLocation>
        <location evidence="4 18">Cytoplasm</location>
    </subcellularLocation>
</comment>
<comment type="catalytic activity">
    <reaction evidence="1 18">
        <text>7-phospho-2-dehydro-3-deoxy-D-arabino-heptonate = 3-dehydroquinate + phosphate</text>
        <dbReference type="Rhea" id="RHEA:21968"/>
        <dbReference type="ChEBI" id="CHEBI:32364"/>
        <dbReference type="ChEBI" id="CHEBI:43474"/>
        <dbReference type="ChEBI" id="CHEBI:58394"/>
        <dbReference type="EC" id="4.2.3.4"/>
    </reaction>
</comment>
<dbReference type="Gene3D" id="3.40.50.1970">
    <property type="match status" value="1"/>
</dbReference>
<dbReference type="NCBIfam" id="TIGR01357">
    <property type="entry name" value="aroB"/>
    <property type="match status" value="1"/>
</dbReference>
<dbReference type="GO" id="GO:0009423">
    <property type="term" value="P:chorismate biosynthetic process"/>
    <property type="evidence" value="ECO:0007669"/>
    <property type="project" value="UniProtKB-UniRule"/>
</dbReference>
<dbReference type="GO" id="GO:0046872">
    <property type="term" value="F:metal ion binding"/>
    <property type="evidence" value="ECO:0007669"/>
    <property type="project" value="UniProtKB-KW"/>
</dbReference>
<evidence type="ECO:0000256" key="13">
    <source>
        <dbReference type="ARBA" id="ARBA00022833"/>
    </source>
</evidence>
<dbReference type="HAMAP" id="MF_00110">
    <property type="entry name" value="DHQ_synthase"/>
    <property type="match status" value="1"/>
</dbReference>
<evidence type="ECO:0000256" key="1">
    <source>
        <dbReference type="ARBA" id="ARBA00001393"/>
    </source>
</evidence>
<dbReference type="InterPro" id="IPR030960">
    <property type="entry name" value="DHQS/DOIS_N"/>
</dbReference>
<evidence type="ECO:0000256" key="2">
    <source>
        <dbReference type="ARBA" id="ARBA00001911"/>
    </source>
</evidence>
<feature type="binding site" evidence="18">
    <location>
        <begin position="168"/>
        <end position="171"/>
    </location>
    <ligand>
        <name>NAD(+)</name>
        <dbReference type="ChEBI" id="CHEBI:57540"/>
    </ligand>
</feature>
<dbReference type="InterPro" id="IPR050071">
    <property type="entry name" value="Dehydroquinate_synthase"/>
</dbReference>
<keyword evidence="15 18" id="KW-0057">Aromatic amino acid biosynthesis</keyword>
<evidence type="ECO:0000256" key="8">
    <source>
        <dbReference type="ARBA" id="ARBA00017684"/>
    </source>
</evidence>
<dbReference type="InterPro" id="IPR016037">
    <property type="entry name" value="DHQ_synth_AroB"/>
</dbReference>
<protein>
    <recommendedName>
        <fullName evidence="8 18">3-dehydroquinate synthase</fullName>
        <shortName evidence="18">DHQS</shortName>
        <ecNumber evidence="7 18">4.2.3.4</ecNumber>
    </recommendedName>
</protein>
<feature type="binding site" evidence="18">
    <location>
        <begin position="128"/>
        <end position="129"/>
    </location>
    <ligand>
        <name>NAD(+)</name>
        <dbReference type="ChEBI" id="CHEBI:57540"/>
    </ligand>
</feature>
<evidence type="ECO:0000313" key="22">
    <source>
        <dbReference type="Proteomes" id="UP000430508"/>
    </source>
</evidence>
<dbReference type="EMBL" id="CP046996">
    <property type="protein sequence ID" value="QHA00353.1"/>
    <property type="molecule type" value="Genomic_DNA"/>
</dbReference>
<evidence type="ECO:0000256" key="9">
    <source>
        <dbReference type="ARBA" id="ARBA00022490"/>
    </source>
</evidence>
<feature type="binding site" evidence="18">
    <location>
        <position position="183"/>
    </location>
    <ligand>
        <name>Zn(2+)</name>
        <dbReference type="ChEBI" id="CHEBI:29105"/>
    </ligand>
</feature>
<gene>
    <name evidence="18 21" type="primary">aroB</name>
    <name evidence="21" type="ORF">GQ588_06750</name>
</gene>
<feature type="domain" description="3-dehydroquinate synthase C-terminal" evidence="20">
    <location>
        <begin position="180"/>
        <end position="323"/>
    </location>
</feature>
<dbReference type="FunFam" id="3.40.50.1970:FF:000007">
    <property type="entry name" value="Pentafunctional AROM polypeptide"/>
    <property type="match status" value="1"/>
</dbReference>